<keyword evidence="3" id="KW-0238">DNA-binding</keyword>
<dbReference type="GO" id="GO:0046872">
    <property type="term" value="F:metal ion binding"/>
    <property type="evidence" value="ECO:0007669"/>
    <property type="project" value="InterPro"/>
</dbReference>
<evidence type="ECO:0000313" key="6">
    <source>
        <dbReference type="EMBL" id="SER16901.1"/>
    </source>
</evidence>
<protein>
    <submittedName>
        <fullName evidence="6">MerR HTH family regulatory protein</fullName>
    </submittedName>
</protein>
<dbReference type="InterPro" id="IPR047057">
    <property type="entry name" value="MerR_fam"/>
</dbReference>
<dbReference type="STRING" id="390241.SAMN04488023_10534"/>
<reference evidence="6 7" key="1">
    <citation type="submission" date="2016-10" db="EMBL/GenBank/DDBJ databases">
        <authorList>
            <person name="de Groot N.N."/>
        </authorList>
    </citation>
    <scope>NUCLEOTIDE SEQUENCE [LARGE SCALE GENOMIC DNA]</scope>
    <source>
        <strain evidence="6 7">DSM 18610</strain>
    </source>
</reference>
<dbReference type="PANTHER" id="PTHR30204:SF69">
    <property type="entry name" value="MERR-FAMILY TRANSCRIPTIONAL REGULATOR"/>
    <property type="match status" value="1"/>
</dbReference>
<accession>A0A1H9LZQ2</accession>
<evidence type="ECO:0000256" key="2">
    <source>
        <dbReference type="ARBA" id="ARBA00023015"/>
    </source>
</evidence>
<dbReference type="GO" id="GO:0003677">
    <property type="term" value="F:DNA binding"/>
    <property type="evidence" value="ECO:0007669"/>
    <property type="project" value="UniProtKB-KW"/>
</dbReference>
<organism evidence="6 7">
    <name type="scientific">Pedobacter rhizosphaerae</name>
    <dbReference type="NCBI Taxonomy" id="390241"/>
    <lineage>
        <taxon>Bacteria</taxon>
        <taxon>Pseudomonadati</taxon>
        <taxon>Bacteroidota</taxon>
        <taxon>Sphingobacteriia</taxon>
        <taxon>Sphingobacteriales</taxon>
        <taxon>Sphingobacteriaceae</taxon>
        <taxon>Pedobacter</taxon>
    </lineage>
</organism>
<keyword evidence="2" id="KW-0805">Transcription regulation</keyword>
<dbReference type="PANTHER" id="PTHR30204">
    <property type="entry name" value="REDOX-CYCLING DRUG-SENSING TRANSCRIPTIONAL ACTIVATOR SOXR"/>
    <property type="match status" value="1"/>
</dbReference>
<dbReference type="InterPro" id="IPR000551">
    <property type="entry name" value="MerR-type_HTH_dom"/>
</dbReference>
<dbReference type="AlphaFoldDB" id="A0A1H9LZQ2"/>
<evidence type="ECO:0000259" key="5">
    <source>
        <dbReference type="PROSITE" id="PS50937"/>
    </source>
</evidence>
<dbReference type="SUPFAM" id="SSF46955">
    <property type="entry name" value="Putative DNA-binding domain"/>
    <property type="match status" value="1"/>
</dbReference>
<dbReference type="SUPFAM" id="SSF52242">
    <property type="entry name" value="Cobalamin (vitamin B12)-binding domain"/>
    <property type="match status" value="1"/>
</dbReference>
<dbReference type="SMART" id="SM00422">
    <property type="entry name" value="HTH_MERR"/>
    <property type="match status" value="1"/>
</dbReference>
<evidence type="ECO:0000256" key="1">
    <source>
        <dbReference type="ARBA" id="ARBA00022491"/>
    </source>
</evidence>
<evidence type="ECO:0000256" key="3">
    <source>
        <dbReference type="ARBA" id="ARBA00023125"/>
    </source>
</evidence>
<proteinExistence type="predicted"/>
<name>A0A1H9LZQ2_9SPHI</name>
<evidence type="ECO:0000313" key="7">
    <source>
        <dbReference type="Proteomes" id="UP000199572"/>
    </source>
</evidence>
<evidence type="ECO:0000256" key="4">
    <source>
        <dbReference type="ARBA" id="ARBA00023163"/>
    </source>
</evidence>
<dbReference type="GO" id="GO:0003700">
    <property type="term" value="F:DNA-binding transcription factor activity"/>
    <property type="evidence" value="ECO:0007669"/>
    <property type="project" value="InterPro"/>
</dbReference>
<gene>
    <name evidence="6" type="ORF">SAMN04488023_10534</name>
</gene>
<keyword evidence="7" id="KW-1185">Reference proteome</keyword>
<keyword evidence="4" id="KW-0804">Transcription</keyword>
<dbReference type="InterPro" id="IPR036594">
    <property type="entry name" value="Meth_synthase_dom"/>
</dbReference>
<dbReference type="Proteomes" id="UP000199572">
    <property type="component" value="Unassembled WGS sequence"/>
</dbReference>
<feature type="domain" description="HTH merR-type" evidence="5">
    <location>
        <begin position="2"/>
        <end position="71"/>
    </location>
</feature>
<dbReference type="RefSeq" id="WP_090882206.1">
    <property type="nucleotide sequence ID" value="NZ_FOGG01000005.1"/>
</dbReference>
<dbReference type="Gene3D" id="3.40.50.280">
    <property type="entry name" value="Cobalamin-binding domain"/>
    <property type="match status" value="1"/>
</dbReference>
<sequence>MVYSISDLEQLSGVQSHTIRIWEQRYQALKPDRSDGNTRLYNDEQLKRLLNIVSLNQSGLKISKICNLSKHDFNILLDQQLASFTVDKHYESIVSQLINYGLSFDGNSFSRLLDRSFSDIGPVGTYQEILYPLLVKLGLMWSKDDICPAHEHFISNIIRQKLFAAINALPGTTSSSESWLLFLPEDEDHDIGLLLASYILRLNGKNVIFLGSRVPLASIKEVLNTTKVNHVLLFMMKGSMIKDVQNYVNQLSHICRNVNIHLSGNGQMIGKLNHIEHINWCKTLVEFEEMMKIPTIL</sequence>
<dbReference type="Gene3D" id="1.10.1660.10">
    <property type="match status" value="1"/>
</dbReference>
<dbReference type="PROSITE" id="PS50937">
    <property type="entry name" value="HTH_MERR_2"/>
    <property type="match status" value="1"/>
</dbReference>
<dbReference type="Gene3D" id="1.10.1240.10">
    <property type="entry name" value="Methionine synthase domain"/>
    <property type="match status" value="1"/>
</dbReference>
<dbReference type="Pfam" id="PF02607">
    <property type="entry name" value="B12-binding_2"/>
    <property type="match status" value="1"/>
</dbReference>
<dbReference type="EMBL" id="FOGG01000005">
    <property type="protein sequence ID" value="SER16901.1"/>
    <property type="molecule type" value="Genomic_DNA"/>
</dbReference>
<dbReference type="Pfam" id="PF13411">
    <property type="entry name" value="MerR_1"/>
    <property type="match status" value="1"/>
</dbReference>
<dbReference type="InterPro" id="IPR003759">
    <property type="entry name" value="Cbl-bd_cap"/>
</dbReference>
<dbReference type="CDD" id="cd01104">
    <property type="entry name" value="HTH_MlrA-CarA"/>
    <property type="match status" value="1"/>
</dbReference>
<dbReference type="OrthoDB" id="9800334at2"/>
<dbReference type="InterPro" id="IPR009061">
    <property type="entry name" value="DNA-bd_dom_put_sf"/>
</dbReference>
<dbReference type="InterPro" id="IPR036724">
    <property type="entry name" value="Cobalamin-bd_sf"/>
</dbReference>
<keyword evidence="1" id="KW-0678">Repressor</keyword>
<dbReference type="GO" id="GO:0031419">
    <property type="term" value="F:cobalamin binding"/>
    <property type="evidence" value="ECO:0007669"/>
    <property type="project" value="InterPro"/>
</dbReference>